<feature type="compositionally biased region" description="Basic residues" evidence="1">
    <location>
        <begin position="369"/>
        <end position="379"/>
    </location>
</feature>
<protein>
    <submittedName>
        <fullName evidence="3">Uncharacterized protein</fullName>
    </submittedName>
</protein>
<dbReference type="WBParaSite" id="Minc3s00674g15941">
    <property type="protein sequence ID" value="Minc3s00674g15941"/>
    <property type="gene ID" value="Minc3s00674g15941"/>
</dbReference>
<evidence type="ECO:0000256" key="1">
    <source>
        <dbReference type="SAM" id="MobiDB-lite"/>
    </source>
</evidence>
<accession>A0A914LTP7</accession>
<dbReference type="Proteomes" id="UP000887563">
    <property type="component" value="Unplaced"/>
</dbReference>
<sequence length="713" mass="79348">MAEVEQFKQNQNVINEDEKQQLEALDRSLFATIAEYTRIRNEHAKLIESQLCPIRCDIERRIRSADLDNFDKQKLGTVCNDLLNGLRQKGRQLCDLCDAIKMSSENLNQLKLCLSEWSVGSGMETKGIRPICSSFDMHKRLELLEDHYEKSLNDFQRAKNDLDILDKHLEFNGNLLQSFSSSSSLQTDVLTPLEQHQLIRTNDNISKMCTKLETRIRQIRTQHELQESKKLNKKSVKAGTSKLFPFKNSEDVASFCVLKLEQLNIFEDGKEGKVKMANTDNSSNFRQNLFNYMENHNLYKIPLEGNGIRQIQPIRPSLPSVANNQKVSKYEETDEQKLKNALFEGLKPKKQLVSIGVQSPDFMALTPQKAKKTPTKTPKKPQSINKTPETPKSTFAQTKTIEALPKNLVGYSKDFTTPTKSVEPSFTLPENFTFNQQKPLVTEASTDTTTATSPNLLPTLLTTPSTTSIPTSTVLTPAITTTPNIPSKQVDTLLPRTPPALIKENEVKEKTPEKEEEKQKENLFLEKEKVVETEKLKEEQQQPLISVGGGDEGMEDEIIVAPQPVISNSNTSQEQSSISSVNFNFNMGGLGATSTPVNASRNPFGSIQAKPGGLFSGSPQSESWRSPFSPSVNTNQNNSGAFGSFGAISSGGGGGGGSSGSSGFVFIYFLLKLAQIYVDLWSVISLFPRLWFPIRLTVCVHFVFVVSAFAEGI</sequence>
<dbReference type="AlphaFoldDB" id="A0A914LTP7"/>
<keyword evidence="2" id="KW-1185">Reference proteome</keyword>
<evidence type="ECO:0000313" key="2">
    <source>
        <dbReference type="Proteomes" id="UP000887563"/>
    </source>
</evidence>
<name>A0A914LTP7_MELIC</name>
<feature type="region of interest" description="Disordered" evidence="1">
    <location>
        <begin position="367"/>
        <end position="394"/>
    </location>
</feature>
<evidence type="ECO:0000313" key="3">
    <source>
        <dbReference type="WBParaSite" id="Minc3s00674g15941"/>
    </source>
</evidence>
<proteinExistence type="predicted"/>
<reference evidence="3" key="1">
    <citation type="submission" date="2022-11" db="UniProtKB">
        <authorList>
            <consortium name="WormBaseParasite"/>
        </authorList>
    </citation>
    <scope>IDENTIFICATION</scope>
</reference>
<organism evidence="2 3">
    <name type="scientific">Meloidogyne incognita</name>
    <name type="common">Southern root-knot nematode worm</name>
    <name type="synonym">Oxyuris incognita</name>
    <dbReference type="NCBI Taxonomy" id="6306"/>
    <lineage>
        <taxon>Eukaryota</taxon>
        <taxon>Metazoa</taxon>
        <taxon>Ecdysozoa</taxon>
        <taxon>Nematoda</taxon>
        <taxon>Chromadorea</taxon>
        <taxon>Rhabditida</taxon>
        <taxon>Tylenchina</taxon>
        <taxon>Tylenchomorpha</taxon>
        <taxon>Tylenchoidea</taxon>
        <taxon>Meloidogynidae</taxon>
        <taxon>Meloidogyninae</taxon>
        <taxon>Meloidogyne</taxon>
        <taxon>Meloidogyne incognita group</taxon>
    </lineage>
</organism>
<feature type="compositionally biased region" description="Polar residues" evidence="1">
    <location>
        <begin position="383"/>
        <end position="394"/>
    </location>
</feature>